<evidence type="ECO:0000313" key="17">
    <source>
        <dbReference type="EMBL" id="KAI7841432.1"/>
    </source>
</evidence>
<evidence type="ECO:0000256" key="10">
    <source>
        <dbReference type="ARBA" id="ARBA00023098"/>
    </source>
</evidence>
<feature type="domain" description="SAM-dependent methyltransferase Erg6/SMT-type" evidence="16">
    <location>
        <begin position="90"/>
        <end position="374"/>
    </location>
</feature>
<dbReference type="InterPro" id="IPR013705">
    <property type="entry name" value="Sterol_MeTrfase_C"/>
</dbReference>
<evidence type="ECO:0000256" key="4">
    <source>
        <dbReference type="ARBA" id="ARBA00022679"/>
    </source>
</evidence>
<reference evidence="17" key="1">
    <citation type="submission" date="2020-11" db="EMBL/GenBank/DDBJ databases">
        <title>Chlorella ohadii genome sequencing and assembly.</title>
        <authorList>
            <person name="Murik O."/>
            <person name="Treves H."/>
            <person name="Kedem I."/>
            <person name="Shotland Y."/>
            <person name="Kaplan A."/>
        </authorList>
    </citation>
    <scope>NUCLEOTIDE SEQUENCE</scope>
    <source>
        <strain evidence="17">1</strain>
    </source>
</reference>
<dbReference type="PANTHER" id="PTHR44742:SF2">
    <property type="entry name" value="24-METHYLENESTEROL C-METHYLTRANSFERASE 2"/>
    <property type="match status" value="1"/>
</dbReference>
<dbReference type="EC" id="2.1.1.-" evidence="13"/>
<keyword evidence="18" id="KW-1185">Reference proteome</keyword>
<gene>
    <name evidence="17" type="ORF">COHA_004827</name>
</gene>
<feature type="region of interest" description="Disordered" evidence="14">
    <location>
        <begin position="374"/>
        <end position="411"/>
    </location>
</feature>
<sequence>MAAVRDWAEDNRGALTVAAVGTGLGAALWLYRRSGYQKKPSSFELTGGAVDASKVKDTVKAYYGEYNTLERGEGAVMKESQKVADLVDKFYSLVTDLYEWGWGQSFHFSRKLPKRDWVASEVAHEAWAAATIRLGPGKTALDVGCGVGGPMRTVAAVSGGNVVGITINEYQVQRATYHNEKHGLSSQCKAVRGNFLDMPFEAETFDAAYAMEATCHAPTLEQVYSEVYRVLKPGAIFMTYEWVTTPQYDPANREHVAIVDEIIIGNGLPRANSWREAEQAGKSVGFKLLDSRDVAQASPGATKPWYMRLGGNVPLFRWIGSVNGAIVNVMEFLRIAPRGLGEVHKMLFDTGVSLMEGGIEGIFTPMHMLVFQKPEAGEQPAEKAAAASTAAPAAAAPAKSSGGGKKGKGKH</sequence>
<evidence type="ECO:0000256" key="14">
    <source>
        <dbReference type="SAM" id="MobiDB-lite"/>
    </source>
</evidence>
<dbReference type="PROSITE" id="PS51685">
    <property type="entry name" value="SAM_MT_ERG6_SMT"/>
    <property type="match status" value="1"/>
</dbReference>
<keyword evidence="4 12" id="KW-0808">Transferase</keyword>
<keyword evidence="5 12" id="KW-0949">S-adenosyl-L-methionine</keyword>
<dbReference type="SUPFAM" id="SSF53335">
    <property type="entry name" value="S-adenosyl-L-methionine-dependent methyltransferases"/>
    <property type="match status" value="1"/>
</dbReference>
<dbReference type="Proteomes" id="UP001205105">
    <property type="component" value="Unassembled WGS sequence"/>
</dbReference>
<evidence type="ECO:0000256" key="8">
    <source>
        <dbReference type="ARBA" id="ARBA00022848"/>
    </source>
</evidence>
<organism evidence="17 18">
    <name type="scientific">Chlorella ohadii</name>
    <dbReference type="NCBI Taxonomy" id="2649997"/>
    <lineage>
        <taxon>Eukaryota</taxon>
        <taxon>Viridiplantae</taxon>
        <taxon>Chlorophyta</taxon>
        <taxon>core chlorophytes</taxon>
        <taxon>Trebouxiophyceae</taxon>
        <taxon>Chlorellales</taxon>
        <taxon>Chlorellaceae</taxon>
        <taxon>Chlorella clade</taxon>
        <taxon>Chlorella</taxon>
    </lineage>
</organism>
<keyword evidence="8" id="KW-0492">Microsome</keyword>
<dbReference type="Pfam" id="PF08498">
    <property type="entry name" value="Sterol_MT_C"/>
    <property type="match status" value="1"/>
</dbReference>
<evidence type="ECO:0000256" key="5">
    <source>
        <dbReference type="ARBA" id="ARBA00022691"/>
    </source>
</evidence>
<keyword evidence="7" id="KW-0256">Endoplasmic reticulum</keyword>
<evidence type="ECO:0000256" key="9">
    <source>
        <dbReference type="ARBA" id="ARBA00022989"/>
    </source>
</evidence>
<name>A0AAD5H6U9_9CHLO</name>
<evidence type="ECO:0000256" key="2">
    <source>
        <dbReference type="ARBA" id="ARBA00022516"/>
    </source>
</evidence>
<evidence type="ECO:0000256" key="6">
    <source>
        <dbReference type="ARBA" id="ARBA00022692"/>
    </source>
</evidence>
<dbReference type="GO" id="GO:0032259">
    <property type="term" value="P:methylation"/>
    <property type="evidence" value="ECO:0007669"/>
    <property type="project" value="UniProtKB-KW"/>
</dbReference>
<evidence type="ECO:0000256" key="3">
    <source>
        <dbReference type="ARBA" id="ARBA00022603"/>
    </source>
</evidence>
<comment type="caution">
    <text evidence="17">The sequence shown here is derived from an EMBL/GenBank/DDBJ whole genome shotgun (WGS) entry which is preliminary data.</text>
</comment>
<keyword evidence="3 12" id="KW-0489">Methyltransferase</keyword>
<keyword evidence="2" id="KW-0444">Lipid biosynthesis</keyword>
<feature type="compositionally biased region" description="Low complexity" evidence="14">
    <location>
        <begin position="374"/>
        <end position="400"/>
    </location>
</feature>
<dbReference type="InterPro" id="IPR030384">
    <property type="entry name" value="MeTrfase_SMT"/>
</dbReference>
<dbReference type="CDD" id="cd02440">
    <property type="entry name" value="AdoMet_MTases"/>
    <property type="match status" value="1"/>
</dbReference>
<evidence type="ECO:0000313" key="18">
    <source>
        <dbReference type="Proteomes" id="UP001205105"/>
    </source>
</evidence>
<dbReference type="EMBL" id="JADXDR010000063">
    <property type="protein sequence ID" value="KAI7841432.1"/>
    <property type="molecule type" value="Genomic_DNA"/>
</dbReference>
<dbReference type="InterPro" id="IPR029063">
    <property type="entry name" value="SAM-dependent_MTases_sf"/>
</dbReference>
<evidence type="ECO:0000256" key="7">
    <source>
        <dbReference type="ARBA" id="ARBA00022824"/>
    </source>
</evidence>
<evidence type="ECO:0000256" key="15">
    <source>
        <dbReference type="SAM" id="Phobius"/>
    </source>
</evidence>
<proteinExistence type="inferred from homology"/>
<dbReference type="InterPro" id="IPR013216">
    <property type="entry name" value="Methyltransf_11"/>
</dbReference>
<evidence type="ECO:0000256" key="13">
    <source>
        <dbReference type="RuleBase" id="RU362025"/>
    </source>
</evidence>
<comment type="subcellular location">
    <subcellularLocation>
        <location evidence="1">Microsome membrane</location>
        <topology evidence="1">Single-pass membrane protein</topology>
    </subcellularLocation>
</comment>
<dbReference type="Pfam" id="PF08241">
    <property type="entry name" value="Methyltransf_11"/>
    <property type="match status" value="1"/>
</dbReference>
<evidence type="ECO:0000259" key="16">
    <source>
        <dbReference type="PROSITE" id="PS51685"/>
    </source>
</evidence>
<dbReference type="AlphaFoldDB" id="A0AAD5H6U9"/>
<evidence type="ECO:0000256" key="12">
    <source>
        <dbReference type="PROSITE-ProRule" id="PRU01022"/>
    </source>
</evidence>
<keyword evidence="11 15" id="KW-0472">Membrane</keyword>
<protein>
    <recommendedName>
        <fullName evidence="13">Methyltransferase</fullName>
        <ecNumber evidence="13">2.1.1.-</ecNumber>
    </recommendedName>
</protein>
<dbReference type="PANTHER" id="PTHR44742">
    <property type="match status" value="1"/>
</dbReference>
<keyword evidence="6 15" id="KW-0812">Transmembrane</keyword>
<dbReference type="GO" id="GO:0008757">
    <property type="term" value="F:S-adenosylmethionine-dependent methyltransferase activity"/>
    <property type="evidence" value="ECO:0007669"/>
    <property type="project" value="InterPro"/>
</dbReference>
<keyword evidence="9 15" id="KW-1133">Transmembrane helix</keyword>
<dbReference type="GO" id="GO:0006694">
    <property type="term" value="P:steroid biosynthetic process"/>
    <property type="evidence" value="ECO:0007669"/>
    <property type="project" value="InterPro"/>
</dbReference>
<evidence type="ECO:0000256" key="1">
    <source>
        <dbReference type="ARBA" id="ARBA00004111"/>
    </source>
</evidence>
<dbReference type="Gene3D" id="3.40.50.150">
    <property type="entry name" value="Vaccinia Virus protein VP39"/>
    <property type="match status" value="1"/>
</dbReference>
<evidence type="ECO:0000256" key="11">
    <source>
        <dbReference type="ARBA" id="ARBA00023136"/>
    </source>
</evidence>
<feature type="transmembrane region" description="Helical" evidence="15">
    <location>
        <begin position="12"/>
        <end position="31"/>
    </location>
</feature>
<comment type="similarity">
    <text evidence="12 13">Belongs to the class I-like SAM-binding methyltransferase superfamily. Erg6/SMT family.</text>
</comment>
<keyword evidence="10" id="KW-0443">Lipid metabolism</keyword>
<accession>A0AAD5H6U9</accession>